<proteinExistence type="predicted"/>
<evidence type="ECO:0000313" key="2">
    <source>
        <dbReference type="Proteomes" id="UP000292648"/>
    </source>
</evidence>
<gene>
    <name evidence="1" type="ORF">EUZ87_10420</name>
</gene>
<organism evidence="1 2">
    <name type="scientific">Lactiplantibacillus paraplantarum</name>
    <dbReference type="NCBI Taxonomy" id="60520"/>
    <lineage>
        <taxon>Bacteria</taxon>
        <taxon>Bacillati</taxon>
        <taxon>Bacillota</taxon>
        <taxon>Bacilli</taxon>
        <taxon>Lactobacillales</taxon>
        <taxon>Lactobacillaceae</taxon>
        <taxon>Lactiplantibacillus</taxon>
    </lineage>
</organism>
<accession>A0A4Q9Y4K5</accession>
<dbReference type="AlphaFoldDB" id="A0A4Q9Y4K5"/>
<protein>
    <submittedName>
        <fullName evidence="1">Uncharacterized protein</fullName>
    </submittedName>
</protein>
<name>A0A4Q9Y4K5_9LACO</name>
<reference evidence="1 2" key="1">
    <citation type="submission" date="2019-01" db="EMBL/GenBank/DDBJ databases">
        <title>Draft genome sequence of Lactobacillus paraplantarum OSY-TC318, a Producer of the novel lantibiotic Paraplantaracin TC318.</title>
        <authorList>
            <person name="Hussein W.E."/>
            <person name="Huang E."/>
            <person name="Yousef A.E."/>
        </authorList>
    </citation>
    <scope>NUCLEOTIDE SEQUENCE [LARGE SCALE GENOMIC DNA]</scope>
    <source>
        <strain evidence="1 2">OSY-TC318</strain>
    </source>
</reference>
<dbReference type="EMBL" id="SEHH01000071">
    <property type="protein sequence ID" value="TBX40795.1"/>
    <property type="molecule type" value="Genomic_DNA"/>
</dbReference>
<evidence type="ECO:0000313" key="1">
    <source>
        <dbReference type="EMBL" id="TBX40795.1"/>
    </source>
</evidence>
<sequence length="229" mass="27283">MKKTELYSSYKSFIKNNYPTTFLAKPDEHSNDAAQLYICIYKIIFQLKLMRNKYGIENERKHYIQEIEQLFLKVLLVLPLNDKYLLDTLLRSISESELRLILTASSNRRISKFEIEKASFSTIKKQINLDSYLFKRKKQFIYLYDLFSTSSVKLHGPLTDIDTILYLNEQLRTSLNYGTYKKKIFNILKINLNIFQNEMPLKYADYGIEELTILKNIFSHSEQIKLDYY</sequence>
<comment type="caution">
    <text evidence="1">The sequence shown here is derived from an EMBL/GenBank/DDBJ whole genome shotgun (WGS) entry which is preliminary data.</text>
</comment>
<dbReference type="Proteomes" id="UP000292648">
    <property type="component" value="Unassembled WGS sequence"/>
</dbReference>